<comment type="catalytic activity">
    <reaction evidence="6">
        <text>(R)-lactate + A = pyruvate + AH2</text>
        <dbReference type="Rhea" id="RHEA:15089"/>
        <dbReference type="ChEBI" id="CHEBI:13193"/>
        <dbReference type="ChEBI" id="CHEBI:15361"/>
        <dbReference type="ChEBI" id="CHEBI:16004"/>
        <dbReference type="ChEBI" id="CHEBI:17499"/>
    </reaction>
</comment>
<dbReference type="EC" id="1.1.99.14" evidence="6"/>
<reference evidence="8" key="1">
    <citation type="submission" date="2016-04" db="EMBL/GenBank/DDBJ databases">
        <authorList>
            <person name="Evans L.H."/>
            <person name="Alamgir A."/>
            <person name="Owens N."/>
            <person name="Weber N.D."/>
            <person name="Virtaneva K."/>
            <person name="Barbian K."/>
            <person name="Babar A."/>
            <person name="Rosenke K."/>
        </authorList>
    </citation>
    <scope>NUCLEOTIDE SEQUENCE</scope>
    <source>
        <strain evidence="8">92-2</strain>
    </source>
</reference>
<evidence type="ECO:0000256" key="1">
    <source>
        <dbReference type="ARBA" id="ARBA00022485"/>
    </source>
</evidence>
<dbReference type="Gene3D" id="1.10.1060.10">
    <property type="entry name" value="Alpha-helical ferredoxin"/>
    <property type="match status" value="1"/>
</dbReference>
<keyword evidence="2 6" id="KW-0479">Metal-binding</keyword>
<keyword evidence="1 6" id="KW-0004">4Fe-4S</keyword>
<evidence type="ECO:0000256" key="6">
    <source>
        <dbReference type="PIRNR" id="PIRNR000139"/>
    </source>
</evidence>
<keyword evidence="3" id="KW-0677">Repeat</keyword>
<evidence type="ECO:0000256" key="5">
    <source>
        <dbReference type="ARBA" id="ARBA00023014"/>
    </source>
</evidence>
<dbReference type="InterPro" id="IPR004017">
    <property type="entry name" value="Cys_rich_dom"/>
</dbReference>
<feature type="domain" description="4Fe-4S ferredoxin-type" evidence="7">
    <location>
        <begin position="6"/>
        <end position="35"/>
    </location>
</feature>
<comment type="cofactor">
    <cofactor evidence="6">
        <name>[4Fe-4S] cluster</name>
        <dbReference type="ChEBI" id="CHEBI:49883"/>
    </cofactor>
    <text evidence="6">Binds 2 [4Fe-4S] clusters.</text>
</comment>
<dbReference type="AlphaFoldDB" id="A0A212JZL7"/>
<evidence type="ECO:0000256" key="2">
    <source>
        <dbReference type="ARBA" id="ARBA00022723"/>
    </source>
</evidence>
<organism evidence="8">
    <name type="scientific">uncultured Desulfovibrio sp</name>
    <dbReference type="NCBI Taxonomy" id="167968"/>
    <lineage>
        <taxon>Bacteria</taxon>
        <taxon>Pseudomonadati</taxon>
        <taxon>Thermodesulfobacteriota</taxon>
        <taxon>Desulfovibrionia</taxon>
        <taxon>Desulfovibrionales</taxon>
        <taxon>Desulfovibrionaceae</taxon>
        <taxon>Desulfovibrio</taxon>
        <taxon>environmental samples</taxon>
    </lineage>
</organism>
<dbReference type="PIRSF" id="PIRSF000139">
    <property type="entry name" value="Glc_ox_4Fe-4S"/>
    <property type="match status" value="1"/>
</dbReference>
<dbReference type="EMBL" id="FLUP01000001">
    <property type="protein sequence ID" value="SBW04914.1"/>
    <property type="molecule type" value="Genomic_DNA"/>
</dbReference>
<dbReference type="Pfam" id="PF02754">
    <property type="entry name" value="CCG"/>
    <property type="match status" value="2"/>
</dbReference>
<keyword evidence="4 6" id="KW-0408">Iron</keyword>
<name>A0A212JZL7_9BACT</name>
<sequence length="422" mass="45197">MSKSLDELKAAALKCTRCGQCLTICPVYGKTYEESNSSRGKLFLLRSLADGTVKPTKELMELAARCTLCMRCKAICPSGVNTTDLIMALRRKMAEEGQLPAAKSIAFKAVTKGRLFDMALSHAKPFQSILFKNTENGAGKVSRIPIPAAGLNLRRVVPALADKPLRKVMPAVSSPKGSARARVAFFPGCMLNYVYVNAGKALIDVLVANGVEVHLLDNLQCCGTPLFSSGDFDGAALLAENNARILSRGSFDAVITGCATCGSALSKEYGEVLQNSDALSAWEGFKDKVFDFSDFLTRLGPIPYVQNVPLKATYHDACHLVRGMGVSKQPRSLIRAIPGLRFVEMSRPDVCCGCAGTFSATHYDLSQQILADKTSDILSTGADVVATGCSACKMQLIDGLSHRGANIRVLHTAELLAKAYGL</sequence>
<dbReference type="InterPro" id="IPR009051">
    <property type="entry name" value="Helical_ferredxn"/>
</dbReference>
<evidence type="ECO:0000256" key="3">
    <source>
        <dbReference type="ARBA" id="ARBA00022737"/>
    </source>
</evidence>
<dbReference type="InterPro" id="IPR017896">
    <property type="entry name" value="4Fe4S_Fe-S-bd"/>
</dbReference>
<proteinExistence type="predicted"/>
<keyword evidence="6" id="KW-0249">Electron transport</keyword>
<dbReference type="PANTHER" id="PTHR32479">
    <property type="entry name" value="GLYCOLATE OXIDASE IRON-SULFUR SUBUNIT"/>
    <property type="match status" value="1"/>
</dbReference>
<keyword evidence="5 6" id="KW-0411">Iron-sulfur</keyword>
<accession>A0A212JZL7</accession>
<feature type="domain" description="4Fe-4S ferredoxin-type" evidence="7">
    <location>
        <begin position="56"/>
        <end position="86"/>
    </location>
</feature>
<evidence type="ECO:0000259" key="7">
    <source>
        <dbReference type="PROSITE" id="PS51379"/>
    </source>
</evidence>
<dbReference type="GO" id="GO:0051539">
    <property type="term" value="F:4 iron, 4 sulfur cluster binding"/>
    <property type="evidence" value="ECO:0007669"/>
    <property type="project" value="UniProtKB-UniRule"/>
</dbReference>
<comment type="function">
    <text evidence="6">Component of a complex that catalyzes the oxidation of glycolate to glyoxylate.</text>
</comment>
<dbReference type="InterPro" id="IPR017900">
    <property type="entry name" value="4Fe4S_Fe_S_CS"/>
</dbReference>
<dbReference type="GO" id="GO:0019154">
    <property type="term" value="F:glycolate dehydrogenase activity"/>
    <property type="evidence" value="ECO:0007669"/>
    <property type="project" value="UniProtKB-EC"/>
</dbReference>
<dbReference type="PROSITE" id="PS00198">
    <property type="entry name" value="4FE4S_FER_1"/>
    <property type="match status" value="2"/>
</dbReference>
<dbReference type="SUPFAM" id="SSF46548">
    <property type="entry name" value="alpha-helical ferredoxin"/>
    <property type="match status" value="1"/>
</dbReference>
<comment type="catalytic activity">
    <reaction evidence="6">
        <text>glycolate + A = glyoxylate + AH2</text>
        <dbReference type="Rhea" id="RHEA:21264"/>
        <dbReference type="ChEBI" id="CHEBI:13193"/>
        <dbReference type="ChEBI" id="CHEBI:17499"/>
        <dbReference type="ChEBI" id="CHEBI:29805"/>
        <dbReference type="ChEBI" id="CHEBI:36655"/>
        <dbReference type="EC" id="1.1.99.14"/>
    </reaction>
</comment>
<evidence type="ECO:0000313" key="8">
    <source>
        <dbReference type="EMBL" id="SBW04914.1"/>
    </source>
</evidence>
<dbReference type="GO" id="GO:0046872">
    <property type="term" value="F:metal ion binding"/>
    <property type="evidence" value="ECO:0007669"/>
    <property type="project" value="UniProtKB-UniRule"/>
</dbReference>
<dbReference type="InterPro" id="IPR012257">
    <property type="entry name" value="Glc_ox_4Fe-4S"/>
</dbReference>
<dbReference type="PANTHER" id="PTHR32479:SF20">
    <property type="entry name" value="GLYCOLATE OXIDASE IRON-SULFUR SUBUNIT"/>
    <property type="match status" value="1"/>
</dbReference>
<dbReference type="RefSeq" id="WP_227118042.1">
    <property type="nucleotide sequence ID" value="NZ_LT598928.1"/>
</dbReference>
<protein>
    <recommendedName>
        <fullName evidence="6">Glycolate oxidase iron-sulfur subunit</fullName>
        <ecNumber evidence="6">1.1.99.14</ecNumber>
    </recommendedName>
</protein>
<dbReference type="Pfam" id="PF13183">
    <property type="entry name" value="Fer4_8"/>
    <property type="match status" value="1"/>
</dbReference>
<dbReference type="PROSITE" id="PS51379">
    <property type="entry name" value="4FE4S_FER_2"/>
    <property type="match status" value="2"/>
</dbReference>
<evidence type="ECO:0000256" key="4">
    <source>
        <dbReference type="ARBA" id="ARBA00023004"/>
    </source>
</evidence>
<gene>
    <name evidence="8" type="primary">glcF</name>
    <name evidence="8" type="ORF">KM92DES2_11988</name>
</gene>
<keyword evidence="6" id="KW-0813">Transport</keyword>